<dbReference type="STRING" id="1247936.BN2475_40098"/>
<proteinExistence type="predicted"/>
<organism evidence="1 2">
    <name type="scientific">Paraburkholderia ribeironis</name>
    <dbReference type="NCBI Taxonomy" id="1247936"/>
    <lineage>
        <taxon>Bacteria</taxon>
        <taxon>Pseudomonadati</taxon>
        <taxon>Pseudomonadota</taxon>
        <taxon>Betaproteobacteria</taxon>
        <taxon>Burkholderiales</taxon>
        <taxon>Burkholderiaceae</taxon>
        <taxon>Paraburkholderia</taxon>
    </lineage>
</organism>
<keyword evidence="2" id="KW-1185">Reference proteome</keyword>
<sequence length="140" mass="15431">MLGECRQNVDSQLRGLWHIDGDKLDLRFHQAGNERDVARQAIELRDKQARAGLAAHLKRCAKLRAPGDRIKALTGFSLDELTDQFPLATVEESGGGFPLGFETQTAGPLTCCRNSQVRHELTVCHLDSPSDFISGPSYNV</sequence>
<protein>
    <submittedName>
        <fullName evidence="1">Uncharacterized protein</fullName>
    </submittedName>
</protein>
<dbReference type="Proteomes" id="UP000187012">
    <property type="component" value="Unassembled WGS sequence"/>
</dbReference>
<evidence type="ECO:0000313" key="2">
    <source>
        <dbReference type="Proteomes" id="UP000187012"/>
    </source>
</evidence>
<evidence type="ECO:0000313" key="1">
    <source>
        <dbReference type="EMBL" id="SIT35289.1"/>
    </source>
</evidence>
<dbReference type="AlphaFoldDB" id="A0A1N7RJL6"/>
<accession>A0A1N7RJL6</accession>
<dbReference type="EMBL" id="CYGX02000004">
    <property type="protein sequence ID" value="SIT35289.1"/>
    <property type="molecule type" value="Genomic_DNA"/>
</dbReference>
<name>A0A1N7RJL6_9BURK</name>
<reference evidence="1 2" key="1">
    <citation type="submission" date="2016-12" db="EMBL/GenBank/DDBJ databases">
        <authorList>
            <person name="Song W.-J."/>
            <person name="Kurnit D.M."/>
        </authorList>
    </citation>
    <scope>NUCLEOTIDE SEQUENCE [LARGE SCALE GENOMIC DNA]</scope>
    <source>
        <strain evidence="1 2">STM7296</strain>
    </source>
</reference>
<gene>
    <name evidence="1" type="ORF">BN2475_40098</name>
</gene>